<evidence type="ECO:0000256" key="4">
    <source>
        <dbReference type="ARBA" id="ARBA00022692"/>
    </source>
</evidence>
<comment type="similarity">
    <text evidence="2 8">Belongs to the cytochrome c oxidase subunit 3 family.</text>
</comment>
<dbReference type="CDD" id="cd01665">
    <property type="entry name" value="Cyt_c_Oxidase_III"/>
    <property type="match status" value="1"/>
</dbReference>
<dbReference type="InterPro" id="IPR024791">
    <property type="entry name" value="Cyt_c/ubiquinol_Oxase_su3"/>
</dbReference>
<evidence type="ECO:0000313" key="11">
    <source>
        <dbReference type="EMBL" id="ALK03787.1"/>
    </source>
</evidence>
<feature type="transmembrane region" description="Helical" evidence="9">
    <location>
        <begin position="81"/>
        <end position="102"/>
    </location>
</feature>
<keyword evidence="5" id="KW-1278">Translocase</keyword>
<feature type="transmembrane region" description="Helical" evidence="9">
    <location>
        <begin position="42"/>
        <end position="61"/>
    </location>
</feature>
<evidence type="ECO:0000256" key="7">
    <source>
        <dbReference type="ARBA" id="ARBA00023136"/>
    </source>
</evidence>
<feature type="transmembrane region" description="Helical" evidence="9">
    <location>
        <begin position="193"/>
        <end position="219"/>
    </location>
</feature>
<keyword evidence="4 8" id="KW-0812">Transmembrane</keyword>
<keyword evidence="7 9" id="KW-0472">Membrane</keyword>
<evidence type="ECO:0000256" key="5">
    <source>
        <dbReference type="ARBA" id="ARBA00022967"/>
    </source>
</evidence>
<gene>
    <name evidence="11" type="primary">cox3</name>
</gene>
<dbReference type="CTD" id="4514"/>
<evidence type="ECO:0000259" key="10">
    <source>
        <dbReference type="PROSITE" id="PS50253"/>
    </source>
</evidence>
<dbReference type="GO" id="GO:0016020">
    <property type="term" value="C:membrane"/>
    <property type="evidence" value="ECO:0007669"/>
    <property type="project" value="UniProtKB-SubCell"/>
</dbReference>
<keyword evidence="8 11" id="KW-0496">Mitochondrion</keyword>
<accession>A0A0U2PVM6</accession>
<evidence type="ECO:0000256" key="6">
    <source>
        <dbReference type="ARBA" id="ARBA00022989"/>
    </source>
</evidence>
<dbReference type="InterPro" id="IPR033945">
    <property type="entry name" value="Cyt_c_oxase_su3_dom"/>
</dbReference>
<keyword evidence="6 9" id="KW-1133">Transmembrane helix</keyword>
<feature type="transmembrane region" description="Helical" evidence="9">
    <location>
        <begin position="161"/>
        <end position="181"/>
    </location>
</feature>
<dbReference type="PANTHER" id="PTHR11403">
    <property type="entry name" value="CYTOCHROME C OXIDASE SUBUNIT III"/>
    <property type="match status" value="1"/>
</dbReference>
<dbReference type="InterPro" id="IPR035973">
    <property type="entry name" value="Cyt_c_oxidase_su3-like_sf"/>
</dbReference>
<evidence type="ECO:0000256" key="2">
    <source>
        <dbReference type="ARBA" id="ARBA00010581"/>
    </source>
</evidence>
<dbReference type="AlphaFoldDB" id="A0A0U2PVM6"/>
<geneLocation type="mitochondrion" evidence="11"/>
<dbReference type="Gene3D" id="1.10.287.70">
    <property type="match status" value="1"/>
</dbReference>
<evidence type="ECO:0000256" key="9">
    <source>
        <dbReference type="SAM" id="Phobius"/>
    </source>
</evidence>
<evidence type="ECO:0000256" key="8">
    <source>
        <dbReference type="RuleBase" id="RU003375"/>
    </source>
</evidence>
<dbReference type="EMBL" id="KR604966">
    <property type="protein sequence ID" value="ALK03787.1"/>
    <property type="molecule type" value="Genomic_DNA"/>
</dbReference>
<dbReference type="InterPro" id="IPR000298">
    <property type="entry name" value="Cyt_c_oxidase-like_su3"/>
</dbReference>
<dbReference type="Gene3D" id="1.20.120.80">
    <property type="entry name" value="Cytochrome c oxidase, subunit III, four-helix bundle"/>
    <property type="match status" value="1"/>
</dbReference>
<sequence>MISKVHYFFYTCNSPWPLLATLNSFNLLFSLLTFLKTGIHHSFFVSILVVAGTSMIWWFFYSGENVFQGLFSLSLMSGLKIGMLMFISSEVFFFFSFFWSYFHFSLSPTMEVGLMWPPYYIEMFDCLDVPLVNTLILLSSGMTVTVAHESLWQTQIKKAKIYLGVTIILGLMFTMCQLAEYNSSFFSIGDSTFGTTFFMLTGFHGIHVLVGTIFLFIVLMRFFKFTSNKNEMLSFELASWYWHFVDVVWIFLYYLIYYCNNWQ</sequence>
<dbReference type="Pfam" id="PF00510">
    <property type="entry name" value="COX3"/>
    <property type="match status" value="1"/>
</dbReference>
<feature type="domain" description="Heme-copper oxidase subunit III family profile" evidence="10">
    <location>
        <begin position="4"/>
        <end position="261"/>
    </location>
</feature>
<dbReference type="SUPFAM" id="SSF81452">
    <property type="entry name" value="Cytochrome c oxidase subunit III-like"/>
    <property type="match status" value="1"/>
</dbReference>
<organism evidence="11">
    <name type="scientific">Epitrimerus sabinae</name>
    <dbReference type="NCBI Taxonomy" id="1452570"/>
    <lineage>
        <taxon>Eukaryota</taxon>
        <taxon>Metazoa</taxon>
        <taxon>Ecdysozoa</taxon>
        <taxon>Arthropoda</taxon>
        <taxon>Chelicerata</taxon>
        <taxon>Arachnida</taxon>
        <taxon>Acari</taxon>
        <taxon>Acariformes</taxon>
        <taxon>Trombidiformes</taxon>
        <taxon>Prostigmata</taxon>
        <taxon>Eupodina</taxon>
        <taxon>Eriophyoidea</taxon>
        <taxon>Eriophyidae</taxon>
        <taxon>Phyllocoptinae</taxon>
        <taxon>Phyllocoptini</taxon>
        <taxon>Epitrimerus</taxon>
    </lineage>
</organism>
<proteinExistence type="inferred from homology"/>
<dbReference type="PANTHER" id="PTHR11403:SF7">
    <property type="entry name" value="CYTOCHROME C OXIDASE SUBUNIT 3"/>
    <property type="match status" value="1"/>
</dbReference>
<dbReference type="GeneID" id="26833559"/>
<dbReference type="InterPro" id="IPR013833">
    <property type="entry name" value="Cyt_c_oxidase_su3_a-hlx"/>
</dbReference>
<feature type="transmembrane region" description="Helical" evidence="9">
    <location>
        <begin position="16"/>
        <end position="35"/>
    </location>
</feature>
<dbReference type="RefSeq" id="YP_009228524.1">
    <property type="nucleotide sequence ID" value="NC_029208.1"/>
</dbReference>
<evidence type="ECO:0000256" key="1">
    <source>
        <dbReference type="ARBA" id="ARBA00004141"/>
    </source>
</evidence>
<dbReference type="GO" id="GO:0006123">
    <property type="term" value="P:mitochondrial electron transport, cytochrome c to oxygen"/>
    <property type="evidence" value="ECO:0007669"/>
    <property type="project" value="TreeGrafter"/>
</dbReference>
<reference evidence="11" key="2">
    <citation type="journal article" date="2016" name="Sci. Rep.">
        <title>Mitochondrial genome evolution and tRNA truncation in Acariformes mites: new evidence from eriophyoid mites.</title>
        <authorList>
            <person name="Xue X.F."/>
            <person name="Guo J.F."/>
            <person name="Dong Y."/>
            <person name="Hong X.Y."/>
            <person name="Shao R."/>
        </authorList>
    </citation>
    <scope>NUCLEOTIDE SEQUENCE</scope>
</reference>
<evidence type="ECO:0000256" key="3">
    <source>
        <dbReference type="ARBA" id="ARBA00015944"/>
    </source>
</evidence>
<reference evidence="11" key="1">
    <citation type="submission" date="2015-05" db="EMBL/GenBank/DDBJ databases">
        <authorList>
            <person name="Wang D.B."/>
            <person name="Wang M."/>
        </authorList>
    </citation>
    <scope>NUCLEOTIDE SEQUENCE</scope>
</reference>
<dbReference type="GO" id="GO:0004129">
    <property type="term" value="F:cytochrome-c oxidase activity"/>
    <property type="evidence" value="ECO:0007669"/>
    <property type="project" value="InterPro"/>
</dbReference>
<name>A0A0U2PVM6_9ACAR</name>
<dbReference type="PROSITE" id="PS50253">
    <property type="entry name" value="COX3"/>
    <property type="match status" value="1"/>
</dbReference>
<feature type="transmembrane region" description="Helical" evidence="9">
    <location>
        <begin position="240"/>
        <end position="258"/>
    </location>
</feature>
<dbReference type="GO" id="GO:0005739">
    <property type="term" value="C:mitochondrion"/>
    <property type="evidence" value="ECO:0007669"/>
    <property type="project" value="TreeGrafter"/>
</dbReference>
<protein>
    <recommendedName>
        <fullName evidence="3 8">Cytochrome c oxidase subunit 3</fullName>
    </recommendedName>
</protein>
<comment type="function">
    <text evidence="8">Component of the cytochrome c oxidase, the last enzyme in the mitochondrial electron transport chain which drives oxidative phosphorylation. The respiratory chain contains 3 multisubunit complexes succinate dehydrogenase (complex II, CII), ubiquinol-cytochrome c oxidoreductase (cytochrome b-c1 complex, complex III, CIII) and cytochrome c oxidase (complex IV, CIV), that cooperate to transfer electrons derived from NADH and succinate to molecular oxygen, creating an electrochemical gradient over the inner membrane that drives transmembrane transport and the ATP synthase. Cytochrome c oxidase is the component of the respiratory chain that catalyzes the reduction of oxygen to water. Electrons originating from reduced cytochrome c in the intermembrane space (IMS) are transferred via the dinuclear copper A center (CU(A)) of subunit 2 and heme A of subunit 1 to the active site in subunit 1, a binuclear center (BNC) formed by heme A3 and copper B (CU(B)). The BNC reduces molecular oxygen to 2 water molecules using 4 electrons from cytochrome c in the IMS and 4 protons from the mitochondrial matrix.</text>
</comment>
<comment type="subcellular location">
    <subcellularLocation>
        <location evidence="1">Membrane</location>
        <topology evidence="1">Multi-pass membrane protein</topology>
    </subcellularLocation>
</comment>